<evidence type="ECO:0000256" key="1">
    <source>
        <dbReference type="SAM" id="MobiDB-lite"/>
    </source>
</evidence>
<dbReference type="EMBL" id="CADCVT010000079">
    <property type="protein sequence ID" value="CAA9482124.1"/>
    <property type="molecule type" value="Genomic_DNA"/>
</dbReference>
<dbReference type="AlphaFoldDB" id="A0A6J4S0I0"/>
<gene>
    <name evidence="2" type="ORF">AVDCRST_MAG85-738</name>
</gene>
<reference evidence="2" key="1">
    <citation type="submission" date="2020-02" db="EMBL/GenBank/DDBJ databases">
        <authorList>
            <person name="Meier V. D."/>
        </authorList>
    </citation>
    <scope>NUCLEOTIDE SEQUENCE</scope>
    <source>
        <strain evidence="2">AVDCRST_MAG85</strain>
    </source>
</reference>
<accession>A0A6J4S0I0</accession>
<organism evidence="2">
    <name type="scientific">uncultured Solirubrobacteraceae bacterium</name>
    <dbReference type="NCBI Taxonomy" id="1162706"/>
    <lineage>
        <taxon>Bacteria</taxon>
        <taxon>Bacillati</taxon>
        <taxon>Actinomycetota</taxon>
        <taxon>Thermoleophilia</taxon>
        <taxon>Solirubrobacterales</taxon>
        <taxon>Solirubrobacteraceae</taxon>
        <taxon>environmental samples</taxon>
    </lineage>
</organism>
<name>A0A6J4S0I0_9ACTN</name>
<sequence>MADLLPRRPGHRSRDEDGCPRQRKRSPDEYERERREVRTGFAASALAIPVEVREQECERPWDEQDGQVRISASLTALVRALDAPEQPVEDASGAQSDTLSIVTVKTSGPARTGV</sequence>
<feature type="compositionally biased region" description="Basic and acidic residues" evidence="1">
    <location>
        <begin position="12"/>
        <end position="36"/>
    </location>
</feature>
<feature type="region of interest" description="Disordered" evidence="1">
    <location>
        <begin position="1"/>
        <end position="36"/>
    </location>
</feature>
<protein>
    <submittedName>
        <fullName evidence="2">Uncharacterized protein</fullName>
    </submittedName>
</protein>
<evidence type="ECO:0000313" key="2">
    <source>
        <dbReference type="EMBL" id="CAA9482124.1"/>
    </source>
</evidence>
<proteinExistence type="predicted"/>